<name>A0ABM7LKN4_9ACTN</name>
<proteinExistence type="predicted"/>
<evidence type="ECO:0000256" key="2">
    <source>
        <dbReference type="ARBA" id="ARBA00023125"/>
    </source>
</evidence>
<evidence type="ECO:0000259" key="4">
    <source>
        <dbReference type="PROSITE" id="PS01124"/>
    </source>
</evidence>
<dbReference type="SMART" id="SM00342">
    <property type="entry name" value="HTH_ARAC"/>
    <property type="match status" value="1"/>
</dbReference>
<evidence type="ECO:0000256" key="3">
    <source>
        <dbReference type="ARBA" id="ARBA00023163"/>
    </source>
</evidence>
<evidence type="ECO:0000256" key="1">
    <source>
        <dbReference type="ARBA" id="ARBA00023015"/>
    </source>
</evidence>
<dbReference type="PANTHER" id="PTHR46796:SF15">
    <property type="entry name" value="BLL1074 PROTEIN"/>
    <property type="match status" value="1"/>
</dbReference>
<evidence type="ECO:0000313" key="6">
    <source>
        <dbReference type="Proteomes" id="UP000676967"/>
    </source>
</evidence>
<dbReference type="SUPFAM" id="SSF46689">
    <property type="entry name" value="Homeodomain-like"/>
    <property type="match status" value="1"/>
</dbReference>
<keyword evidence="2" id="KW-0238">DNA-binding</keyword>
<reference evidence="5 6" key="1">
    <citation type="submission" date="2020-08" db="EMBL/GenBank/DDBJ databases">
        <title>Whole genome shotgun sequence of Actinoplanes ianthinogenes NBRC 13996.</title>
        <authorList>
            <person name="Komaki H."/>
            <person name="Tamura T."/>
        </authorList>
    </citation>
    <scope>NUCLEOTIDE SEQUENCE [LARGE SCALE GENOMIC DNA]</scope>
    <source>
        <strain evidence="5 6">NBRC 13996</strain>
    </source>
</reference>
<evidence type="ECO:0000313" key="5">
    <source>
        <dbReference type="EMBL" id="BCJ39820.1"/>
    </source>
</evidence>
<dbReference type="Pfam" id="PF12833">
    <property type="entry name" value="HTH_18"/>
    <property type="match status" value="1"/>
</dbReference>
<keyword evidence="6" id="KW-1185">Reference proteome</keyword>
<feature type="domain" description="HTH araC/xylS-type" evidence="4">
    <location>
        <begin position="168"/>
        <end position="269"/>
    </location>
</feature>
<accession>A0ABM7LKN4</accession>
<dbReference type="Proteomes" id="UP000676967">
    <property type="component" value="Chromosome"/>
</dbReference>
<dbReference type="PANTHER" id="PTHR46796">
    <property type="entry name" value="HTH-TYPE TRANSCRIPTIONAL ACTIVATOR RHAS-RELATED"/>
    <property type="match status" value="1"/>
</dbReference>
<dbReference type="InterPro" id="IPR018060">
    <property type="entry name" value="HTH_AraC"/>
</dbReference>
<keyword evidence="1" id="KW-0805">Transcription regulation</keyword>
<dbReference type="InterPro" id="IPR009057">
    <property type="entry name" value="Homeodomain-like_sf"/>
</dbReference>
<dbReference type="Gene3D" id="1.10.10.60">
    <property type="entry name" value="Homeodomain-like"/>
    <property type="match status" value="1"/>
</dbReference>
<dbReference type="RefSeq" id="WP_189330708.1">
    <property type="nucleotide sequence ID" value="NZ_AP023356.1"/>
</dbReference>
<protein>
    <submittedName>
        <fullName evidence="5">AraC family transcriptional regulator</fullName>
    </submittedName>
</protein>
<dbReference type="EMBL" id="AP023356">
    <property type="protein sequence ID" value="BCJ39820.1"/>
    <property type="molecule type" value="Genomic_DNA"/>
</dbReference>
<sequence length="278" mass="30326">MLLGVRDAPLDGLRVEHRPAGPLAGAVLGYRGYRELASVARDRWETPAGDVILVLGLRDPFLAQQRPGIGPTTRFRSFVVGLHEQPLRTRYEGLQVGVQVRLTPPAAAVLLGVGMHELANRVVDLADLVGGAGERWAARVASAESWQQRFDVLDMVIGERVRAGDGPSSVAHRIWAALRRAGGAVRVEDLVAEAGCSHRHLVEVFRREVGLTPKRAARVVRYERAARLLRARQTTLAAVAAECGYCDQPHLTREFRRFSGVTPAAVHHAGSGQISTRR</sequence>
<organism evidence="5 6">
    <name type="scientific">Actinoplanes ianthinogenes</name>
    <dbReference type="NCBI Taxonomy" id="122358"/>
    <lineage>
        <taxon>Bacteria</taxon>
        <taxon>Bacillati</taxon>
        <taxon>Actinomycetota</taxon>
        <taxon>Actinomycetes</taxon>
        <taxon>Micromonosporales</taxon>
        <taxon>Micromonosporaceae</taxon>
        <taxon>Actinoplanes</taxon>
    </lineage>
</organism>
<dbReference type="InterPro" id="IPR050204">
    <property type="entry name" value="AraC_XylS_family_regulators"/>
</dbReference>
<dbReference type="PROSITE" id="PS01124">
    <property type="entry name" value="HTH_ARAC_FAMILY_2"/>
    <property type="match status" value="1"/>
</dbReference>
<keyword evidence="3" id="KW-0804">Transcription</keyword>
<gene>
    <name evidence="5" type="ORF">Aiant_04770</name>
</gene>